<dbReference type="EMBL" id="BQKE01000003">
    <property type="protein sequence ID" value="GJM63702.1"/>
    <property type="molecule type" value="Genomic_DNA"/>
</dbReference>
<dbReference type="Gene3D" id="3.20.20.100">
    <property type="entry name" value="NADP-dependent oxidoreductase domain"/>
    <property type="match status" value="1"/>
</dbReference>
<dbReference type="PRINTS" id="PR00069">
    <property type="entry name" value="ALDKETRDTASE"/>
</dbReference>
<dbReference type="GO" id="GO:0016491">
    <property type="term" value="F:oxidoreductase activity"/>
    <property type="evidence" value="ECO:0007669"/>
    <property type="project" value="InterPro"/>
</dbReference>
<dbReference type="PANTHER" id="PTHR43364:SF1">
    <property type="entry name" value="OXIDOREDUCTASE YDHF"/>
    <property type="match status" value="1"/>
</dbReference>
<evidence type="ECO:0000313" key="3">
    <source>
        <dbReference type="Proteomes" id="UP001310022"/>
    </source>
</evidence>
<sequence>MNNTKITLSKEGPKISRIVAGTMKWGQWGAQFSKAQYQEMIEACLQGGISTFDHADIYGHFTTEAEFGAVLKGQSSLRQNMELVTKCGICLPSDNRPAFDIKYYDYSQNYILQSVEQSLKNLHTDYIDLLLFHRPSPLMDIKEMAEAMEKLKQSGKVRYFGVSNFLPHQFELLRSISPLVTNQVEASLMHRRPYLDGTFDQAQQHGFAPMIWSPLGGGALFTAEGKAQNQAILEVAHTLMEKYELALDELLLVWLMQHPSKPVPVLGTSKAERMVKALKVIHHQLSTEDWFKLWTAATGEEVP</sequence>
<dbReference type="Pfam" id="PF00248">
    <property type="entry name" value="Aldo_ket_red"/>
    <property type="match status" value="1"/>
</dbReference>
<organism evidence="2 3">
    <name type="scientific">Persicobacter diffluens</name>
    <dbReference type="NCBI Taxonomy" id="981"/>
    <lineage>
        <taxon>Bacteria</taxon>
        <taxon>Pseudomonadati</taxon>
        <taxon>Bacteroidota</taxon>
        <taxon>Cytophagia</taxon>
        <taxon>Cytophagales</taxon>
        <taxon>Persicobacteraceae</taxon>
        <taxon>Persicobacter</taxon>
    </lineage>
</organism>
<evidence type="ECO:0000259" key="1">
    <source>
        <dbReference type="Pfam" id="PF00248"/>
    </source>
</evidence>
<dbReference type="InterPro" id="IPR023210">
    <property type="entry name" value="NADP_OxRdtase_dom"/>
</dbReference>
<dbReference type="InterPro" id="IPR020471">
    <property type="entry name" value="AKR"/>
</dbReference>
<dbReference type="InterPro" id="IPR050523">
    <property type="entry name" value="AKR_Detox_Biosynth"/>
</dbReference>
<comment type="caution">
    <text evidence="2">The sequence shown here is derived from an EMBL/GenBank/DDBJ whole genome shotgun (WGS) entry which is preliminary data.</text>
</comment>
<keyword evidence="3" id="KW-1185">Reference proteome</keyword>
<dbReference type="AlphaFoldDB" id="A0AAN5AMD3"/>
<dbReference type="SUPFAM" id="SSF51430">
    <property type="entry name" value="NAD(P)-linked oxidoreductase"/>
    <property type="match status" value="1"/>
</dbReference>
<dbReference type="GO" id="GO:0005829">
    <property type="term" value="C:cytosol"/>
    <property type="evidence" value="ECO:0007669"/>
    <property type="project" value="TreeGrafter"/>
</dbReference>
<feature type="domain" description="NADP-dependent oxidoreductase" evidence="1">
    <location>
        <begin position="17"/>
        <end position="290"/>
    </location>
</feature>
<gene>
    <name evidence="2" type="primary">ycsN</name>
    <name evidence="2" type="ORF">PEDI_42540</name>
</gene>
<protein>
    <submittedName>
        <fullName evidence="2">Oxidoreductase YcsN</fullName>
    </submittedName>
</protein>
<dbReference type="RefSeq" id="WP_338238836.1">
    <property type="nucleotide sequence ID" value="NZ_BQKE01000003.1"/>
</dbReference>
<name>A0AAN5AMD3_9BACT</name>
<accession>A0AAN5AMD3</accession>
<dbReference type="Proteomes" id="UP001310022">
    <property type="component" value="Unassembled WGS sequence"/>
</dbReference>
<dbReference type="InterPro" id="IPR036812">
    <property type="entry name" value="NAD(P)_OxRdtase_dom_sf"/>
</dbReference>
<proteinExistence type="predicted"/>
<reference evidence="2 3" key="1">
    <citation type="submission" date="2021-12" db="EMBL/GenBank/DDBJ databases">
        <title>Genome sequencing of bacteria with rrn-lacking chromosome and rrn-plasmid.</title>
        <authorList>
            <person name="Anda M."/>
            <person name="Iwasaki W."/>
        </authorList>
    </citation>
    <scope>NUCLEOTIDE SEQUENCE [LARGE SCALE GENOMIC DNA]</scope>
    <source>
        <strain evidence="2 3">NBRC 15940</strain>
    </source>
</reference>
<dbReference type="CDD" id="cd19092">
    <property type="entry name" value="AKR_BsYcsN_EcYdhF-like"/>
    <property type="match status" value="1"/>
</dbReference>
<dbReference type="PANTHER" id="PTHR43364">
    <property type="entry name" value="NADH-SPECIFIC METHYLGLYOXAL REDUCTASE-RELATED"/>
    <property type="match status" value="1"/>
</dbReference>
<evidence type="ECO:0000313" key="2">
    <source>
        <dbReference type="EMBL" id="GJM63702.1"/>
    </source>
</evidence>